<evidence type="ECO:0000256" key="2">
    <source>
        <dbReference type="ARBA" id="ARBA00022980"/>
    </source>
</evidence>
<organism evidence="9 10">
    <name type="scientific">Candidatus Nomurabacteria bacterium CG1_02_47_685</name>
    <dbReference type="NCBI Taxonomy" id="1805282"/>
    <lineage>
        <taxon>Bacteria</taxon>
        <taxon>Candidatus Nomuraibacteriota</taxon>
    </lineage>
</organism>
<feature type="domain" description="Large ribosomal subunit protein uL5 N-terminal" evidence="7">
    <location>
        <begin position="23"/>
        <end position="78"/>
    </location>
</feature>
<dbReference type="Proteomes" id="UP000183206">
    <property type="component" value="Unassembled WGS sequence"/>
</dbReference>
<dbReference type="InterPro" id="IPR022803">
    <property type="entry name" value="Ribosomal_uL5_dom_sf"/>
</dbReference>
<gene>
    <name evidence="9" type="ORF">AUJ44_00050</name>
</gene>
<comment type="similarity">
    <text evidence="1 6">Belongs to the universal ribosomal protein uL5 family.</text>
</comment>
<protein>
    <recommendedName>
        <fullName evidence="4">Large ribosomal subunit protein uL5</fullName>
    </recommendedName>
    <alternativeName>
        <fullName evidence="5">50S ribosomal protein L5</fullName>
    </alternativeName>
</protein>
<evidence type="ECO:0000259" key="7">
    <source>
        <dbReference type="Pfam" id="PF00281"/>
    </source>
</evidence>
<evidence type="ECO:0000256" key="6">
    <source>
        <dbReference type="RuleBase" id="RU003930"/>
    </source>
</evidence>
<dbReference type="Pfam" id="PF00281">
    <property type="entry name" value="Ribosomal_L5"/>
    <property type="match status" value="1"/>
</dbReference>
<dbReference type="GO" id="GO:0003735">
    <property type="term" value="F:structural constituent of ribosome"/>
    <property type="evidence" value="ECO:0007669"/>
    <property type="project" value="InterPro"/>
</dbReference>
<dbReference type="InterPro" id="IPR020930">
    <property type="entry name" value="Ribosomal_uL5_bac-type"/>
</dbReference>
<dbReference type="PANTHER" id="PTHR11994">
    <property type="entry name" value="60S RIBOSOMAL PROTEIN L11-RELATED"/>
    <property type="match status" value="1"/>
</dbReference>
<accession>A0A1J4V8X1</accession>
<dbReference type="InterPro" id="IPR031309">
    <property type="entry name" value="Ribosomal_uL5_C"/>
</dbReference>
<dbReference type="GO" id="GO:0005840">
    <property type="term" value="C:ribosome"/>
    <property type="evidence" value="ECO:0007669"/>
    <property type="project" value="UniProtKB-KW"/>
</dbReference>
<keyword evidence="3 6" id="KW-0687">Ribonucleoprotein</keyword>
<dbReference type="InterPro" id="IPR002132">
    <property type="entry name" value="Ribosomal_uL5"/>
</dbReference>
<dbReference type="InterPro" id="IPR031310">
    <property type="entry name" value="Ribosomal_uL5_N"/>
</dbReference>
<dbReference type="Gene3D" id="3.30.1440.10">
    <property type="match status" value="1"/>
</dbReference>
<dbReference type="Pfam" id="PF00673">
    <property type="entry name" value="Ribosomal_L5_C"/>
    <property type="match status" value="1"/>
</dbReference>
<dbReference type="FunFam" id="3.30.1440.10:FF:000001">
    <property type="entry name" value="50S ribosomal protein L5"/>
    <property type="match status" value="1"/>
</dbReference>
<dbReference type="PIRSF" id="PIRSF002161">
    <property type="entry name" value="Ribosomal_L5"/>
    <property type="match status" value="1"/>
</dbReference>
<keyword evidence="2 6" id="KW-0689">Ribosomal protein</keyword>
<reference evidence="9 10" key="1">
    <citation type="journal article" date="2016" name="Environ. Microbiol.">
        <title>Genomic resolution of a cold subsurface aquifer community provides metabolic insights for novel microbes adapted to high CO concentrations.</title>
        <authorList>
            <person name="Probst A.J."/>
            <person name="Castelle C.J."/>
            <person name="Singh A."/>
            <person name="Brown C.T."/>
            <person name="Anantharaman K."/>
            <person name="Sharon I."/>
            <person name="Hug L.A."/>
            <person name="Burstein D."/>
            <person name="Emerson J.B."/>
            <person name="Thomas B.C."/>
            <person name="Banfield J.F."/>
        </authorList>
    </citation>
    <scope>NUCLEOTIDE SEQUENCE [LARGE SCALE GENOMIC DNA]</scope>
    <source>
        <strain evidence="9">CG1_02_47_685</strain>
    </source>
</reference>
<name>A0A1J4V8X1_9BACT</name>
<dbReference type="SUPFAM" id="SSF55282">
    <property type="entry name" value="RL5-like"/>
    <property type="match status" value="1"/>
</dbReference>
<dbReference type="STRING" id="1805282.AUJ44_00050"/>
<comment type="caution">
    <text evidence="9">The sequence shown here is derived from an EMBL/GenBank/DDBJ whole genome shotgun (WGS) entry which is preliminary data.</text>
</comment>
<evidence type="ECO:0000256" key="5">
    <source>
        <dbReference type="ARBA" id="ARBA00035461"/>
    </source>
</evidence>
<dbReference type="GO" id="GO:1990904">
    <property type="term" value="C:ribonucleoprotein complex"/>
    <property type="evidence" value="ECO:0007669"/>
    <property type="project" value="UniProtKB-KW"/>
</dbReference>
<evidence type="ECO:0000256" key="3">
    <source>
        <dbReference type="ARBA" id="ARBA00023274"/>
    </source>
</evidence>
<dbReference type="NCBIfam" id="NF000585">
    <property type="entry name" value="PRK00010.1"/>
    <property type="match status" value="1"/>
</dbReference>
<evidence type="ECO:0000256" key="4">
    <source>
        <dbReference type="ARBA" id="ARBA00035245"/>
    </source>
</evidence>
<evidence type="ECO:0000313" key="10">
    <source>
        <dbReference type="Proteomes" id="UP000183206"/>
    </source>
</evidence>
<dbReference type="GO" id="GO:0006412">
    <property type="term" value="P:translation"/>
    <property type="evidence" value="ECO:0007669"/>
    <property type="project" value="InterPro"/>
</dbReference>
<sequence>MKTFKEKQKEASVHLKKELGRDNAMALPKIVKVAINTSTGSSRDKDRNEFIVGRLSKITGQRPAFRGAKKSIASFKLRQGDKIGIMATLRGEKMNLFLDKLINIAIPRTRDFRGLNKSGIDEMGNLTIGVKEHTVFPETADEDLRDVFGMSITIVTTARNKREAEALFTQLGFPFNKLKKV</sequence>
<dbReference type="EMBL" id="MNVO01000001">
    <property type="protein sequence ID" value="OIO33618.1"/>
    <property type="molecule type" value="Genomic_DNA"/>
</dbReference>
<feature type="domain" description="Large ribosomal subunit protein uL5 C-terminal" evidence="8">
    <location>
        <begin position="82"/>
        <end position="175"/>
    </location>
</feature>
<evidence type="ECO:0000256" key="1">
    <source>
        <dbReference type="ARBA" id="ARBA00008553"/>
    </source>
</evidence>
<evidence type="ECO:0000259" key="8">
    <source>
        <dbReference type="Pfam" id="PF00673"/>
    </source>
</evidence>
<evidence type="ECO:0000313" key="9">
    <source>
        <dbReference type="EMBL" id="OIO33618.1"/>
    </source>
</evidence>
<dbReference type="AlphaFoldDB" id="A0A1J4V8X1"/>
<proteinExistence type="inferred from homology"/>